<dbReference type="SUPFAM" id="SSF46689">
    <property type="entry name" value="Homeodomain-like"/>
    <property type="match status" value="1"/>
</dbReference>
<dbReference type="InterPro" id="IPR036271">
    <property type="entry name" value="Tet_transcr_reg_TetR-rel_C_sf"/>
</dbReference>
<dbReference type="InterPro" id="IPR001647">
    <property type="entry name" value="HTH_TetR"/>
</dbReference>
<feature type="domain" description="Tetracyclin repressor-like C-terminal" evidence="5">
    <location>
        <begin position="64"/>
        <end position="167"/>
    </location>
</feature>
<evidence type="ECO:0000256" key="2">
    <source>
        <dbReference type="ARBA" id="ARBA00023125"/>
    </source>
</evidence>
<reference evidence="6 7" key="1">
    <citation type="submission" date="2019-02" db="EMBL/GenBank/DDBJ databases">
        <title>Deep-cultivation of Planctomycetes and their phenomic and genomic characterization uncovers novel biology.</title>
        <authorList>
            <person name="Wiegand S."/>
            <person name="Jogler M."/>
            <person name="Boedeker C."/>
            <person name="Pinto D."/>
            <person name="Vollmers J."/>
            <person name="Rivas-Marin E."/>
            <person name="Kohn T."/>
            <person name="Peeters S.H."/>
            <person name="Heuer A."/>
            <person name="Rast P."/>
            <person name="Oberbeckmann S."/>
            <person name="Bunk B."/>
            <person name="Jeske O."/>
            <person name="Meyerdierks A."/>
            <person name="Storesund J.E."/>
            <person name="Kallscheuer N."/>
            <person name="Luecker S."/>
            <person name="Lage O.M."/>
            <person name="Pohl T."/>
            <person name="Merkel B.J."/>
            <person name="Hornburger P."/>
            <person name="Mueller R.-W."/>
            <person name="Bruemmer F."/>
            <person name="Labrenz M."/>
            <person name="Spormann A.M."/>
            <person name="Op den Camp H."/>
            <person name="Overmann J."/>
            <person name="Amann R."/>
            <person name="Jetten M.S.M."/>
            <person name="Mascher T."/>
            <person name="Medema M.H."/>
            <person name="Devos D.P."/>
            <person name="Kaster A.-K."/>
            <person name="Ovreas L."/>
            <person name="Rohde M."/>
            <person name="Galperin M.Y."/>
            <person name="Jogler C."/>
        </authorList>
    </citation>
    <scope>NUCLEOTIDE SEQUENCE [LARGE SCALE GENOMIC DNA]</scope>
    <source>
        <strain evidence="6 7">Pan216</strain>
    </source>
</reference>
<dbReference type="PANTHER" id="PTHR47506">
    <property type="entry name" value="TRANSCRIPTIONAL REGULATORY PROTEIN"/>
    <property type="match status" value="1"/>
</dbReference>
<dbReference type="EMBL" id="CP036279">
    <property type="protein sequence ID" value="QDU63411.1"/>
    <property type="molecule type" value="Genomic_DNA"/>
</dbReference>
<evidence type="ECO:0000259" key="4">
    <source>
        <dbReference type="Pfam" id="PF00440"/>
    </source>
</evidence>
<keyword evidence="7" id="KW-1185">Reference proteome</keyword>
<evidence type="ECO:0000259" key="5">
    <source>
        <dbReference type="Pfam" id="PF16925"/>
    </source>
</evidence>
<dbReference type="InterPro" id="IPR011075">
    <property type="entry name" value="TetR_C"/>
</dbReference>
<keyword evidence="3" id="KW-0804">Transcription</keyword>
<accession>A0A518B8V4</accession>
<dbReference type="Gene3D" id="1.10.10.60">
    <property type="entry name" value="Homeodomain-like"/>
    <property type="match status" value="1"/>
</dbReference>
<dbReference type="SUPFAM" id="SSF48498">
    <property type="entry name" value="Tetracyclin repressor-like, C-terminal domain"/>
    <property type="match status" value="1"/>
</dbReference>
<dbReference type="Pfam" id="PF00440">
    <property type="entry name" value="TetR_N"/>
    <property type="match status" value="1"/>
</dbReference>
<gene>
    <name evidence="6" type="primary">comR_2</name>
    <name evidence="6" type="ORF">Pan216_42910</name>
</gene>
<dbReference type="Gene3D" id="1.10.357.10">
    <property type="entry name" value="Tetracycline Repressor, domain 2"/>
    <property type="match status" value="1"/>
</dbReference>
<evidence type="ECO:0000256" key="3">
    <source>
        <dbReference type="ARBA" id="ARBA00023163"/>
    </source>
</evidence>
<keyword evidence="2" id="KW-0238">DNA-binding</keyword>
<evidence type="ECO:0000313" key="7">
    <source>
        <dbReference type="Proteomes" id="UP000317093"/>
    </source>
</evidence>
<dbReference type="Proteomes" id="UP000317093">
    <property type="component" value="Chromosome"/>
</dbReference>
<organism evidence="6 7">
    <name type="scientific">Kolteria novifilia</name>
    <dbReference type="NCBI Taxonomy" id="2527975"/>
    <lineage>
        <taxon>Bacteria</taxon>
        <taxon>Pseudomonadati</taxon>
        <taxon>Planctomycetota</taxon>
        <taxon>Planctomycetia</taxon>
        <taxon>Kolteriales</taxon>
        <taxon>Kolteriaceae</taxon>
        <taxon>Kolteria</taxon>
    </lineage>
</organism>
<sequence length="175" mass="19328">MDVFWQKGYDGASCEDLLEAMKINCGSMYAAFGDKRALFDRAFDLYAETVFAKGMAILDGPGTPLENVRSLIERWAESASNPERKGCLVTNTLIEFGKEPSATERARALLDRVRDEFQRKLQLAQERGELRSSADPKELADFLINTAQGLSVMARSGADKQTIRGVVKTALCLLA</sequence>
<proteinExistence type="predicted"/>
<protein>
    <submittedName>
        <fullName evidence="6">HTH-type transcriptional repressor ComR</fullName>
    </submittedName>
</protein>
<dbReference type="GO" id="GO:0003677">
    <property type="term" value="F:DNA binding"/>
    <property type="evidence" value="ECO:0007669"/>
    <property type="project" value="UniProtKB-KW"/>
</dbReference>
<dbReference type="InterPro" id="IPR009057">
    <property type="entry name" value="Homeodomain-like_sf"/>
</dbReference>
<dbReference type="AlphaFoldDB" id="A0A518B8V4"/>
<keyword evidence="1" id="KW-0805">Transcription regulation</keyword>
<name>A0A518B8V4_9BACT</name>
<dbReference type="Pfam" id="PF16925">
    <property type="entry name" value="TetR_C_13"/>
    <property type="match status" value="1"/>
</dbReference>
<evidence type="ECO:0000313" key="6">
    <source>
        <dbReference type="EMBL" id="QDU63411.1"/>
    </source>
</evidence>
<dbReference type="PANTHER" id="PTHR47506:SF1">
    <property type="entry name" value="HTH-TYPE TRANSCRIPTIONAL REGULATOR YJDC"/>
    <property type="match status" value="1"/>
</dbReference>
<dbReference type="KEGG" id="knv:Pan216_42910"/>
<evidence type="ECO:0000256" key="1">
    <source>
        <dbReference type="ARBA" id="ARBA00023015"/>
    </source>
</evidence>
<feature type="domain" description="HTH tetR-type" evidence="4">
    <location>
        <begin position="2"/>
        <end position="41"/>
    </location>
</feature>